<feature type="region of interest" description="Disordered" evidence="1">
    <location>
        <begin position="35"/>
        <end position="130"/>
    </location>
</feature>
<dbReference type="Proteomes" id="UP001321804">
    <property type="component" value="Chromosome"/>
</dbReference>
<evidence type="ECO:0000313" key="3">
    <source>
        <dbReference type="EMBL" id="BDR55937.1"/>
    </source>
</evidence>
<feature type="compositionally biased region" description="Basic and acidic residues" evidence="1">
    <location>
        <begin position="82"/>
        <end position="106"/>
    </location>
</feature>
<name>A0AAU9D543_9LACO</name>
<dbReference type="AlphaFoldDB" id="A0AAU9D543"/>
<evidence type="ECO:0000313" key="4">
    <source>
        <dbReference type="Proteomes" id="UP001321804"/>
    </source>
</evidence>
<dbReference type="SUPFAM" id="SSF50939">
    <property type="entry name" value="Sialidases"/>
    <property type="match status" value="1"/>
</dbReference>
<gene>
    <name evidence="3" type="ORF">KIMC2_04990</name>
</gene>
<organism evidence="3 4">
    <name type="scientific">Xylocopilactobacillus apis</name>
    <dbReference type="NCBI Taxonomy" id="2932183"/>
    <lineage>
        <taxon>Bacteria</taxon>
        <taxon>Bacillati</taxon>
        <taxon>Bacillota</taxon>
        <taxon>Bacilli</taxon>
        <taxon>Lactobacillales</taxon>
        <taxon>Lactobacillaceae</taxon>
        <taxon>Xylocopilactobacillus</taxon>
    </lineage>
</organism>
<dbReference type="KEGG" id="xak:KIMC2_04990"/>
<dbReference type="RefSeq" id="WP_317697700.1">
    <property type="nucleotide sequence ID" value="NZ_AP026801.1"/>
</dbReference>
<proteinExistence type="predicted"/>
<keyword evidence="4" id="KW-1185">Reference proteome</keyword>
<evidence type="ECO:0000256" key="1">
    <source>
        <dbReference type="SAM" id="MobiDB-lite"/>
    </source>
</evidence>
<dbReference type="InterPro" id="IPR036278">
    <property type="entry name" value="Sialidase_sf"/>
</dbReference>
<accession>A0AAU9D543</accession>
<reference evidence="3 4" key="1">
    <citation type="journal article" date="2023" name="Microbiol. Spectr.">
        <title>Symbiosis of Carpenter Bees with Uncharacterized Lactic Acid Bacteria Showing NAD Auxotrophy.</title>
        <authorList>
            <person name="Kawasaki S."/>
            <person name="Ozawa K."/>
            <person name="Mori T."/>
            <person name="Yamamoto A."/>
            <person name="Ito M."/>
            <person name="Ohkuma M."/>
            <person name="Sakamoto M."/>
            <person name="Matsutani M."/>
        </authorList>
    </citation>
    <scope>NUCLEOTIDE SEQUENCE [LARGE SCALE GENOMIC DNA]</scope>
    <source>
        <strain evidence="3 4">KimC2</strain>
    </source>
</reference>
<dbReference type="EMBL" id="AP026801">
    <property type="protein sequence ID" value="BDR55937.1"/>
    <property type="molecule type" value="Genomic_DNA"/>
</dbReference>
<sequence>MKNFKNKKMAVLTLSIALLSVGGATVFAASNLTDVKGSIDNSGKVKYSTDNGKTESTELPDGAHYSKDKNGVTSISVGNGEAPKEPEDSSEVKESSSLSVKEEKGKTLYSVDGGKNWSESIPKGYEKNFK</sequence>
<protein>
    <submittedName>
        <fullName evidence="3">Uncharacterized protein</fullName>
    </submittedName>
</protein>
<keyword evidence="2" id="KW-0732">Signal</keyword>
<evidence type="ECO:0000256" key="2">
    <source>
        <dbReference type="SAM" id="SignalP"/>
    </source>
</evidence>
<feature type="chain" id="PRO_5043381226" evidence="2">
    <location>
        <begin position="29"/>
        <end position="130"/>
    </location>
</feature>
<feature type="signal peptide" evidence="2">
    <location>
        <begin position="1"/>
        <end position="28"/>
    </location>
</feature>